<dbReference type="PANTHER" id="PTHR47481">
    <property type="match status" value="1"/>
</dbReference>
<reference evidence="2" key="1">
    <citation type="journal article" date="2015" name="Nat. Plants">
        <title>Genome expansion of Arabis alpina linked with retrotransposition and reduced symmetric DNA methylation.</title>
        <authorList>
            <person name="Willing E.M."/>
            <person name="Rawat V."/>
            <person name="Mandakova T."/>
            <person name="Maumus F."/>
            <person name="James G.V."/>
            <person name="Nordstroem K.J."/>
            <person name="Becker C."/>
            <person name="Warthmann N."/>
            <person name="Chica C."/>
            <person name="Szarzynska B."/>
            <person name="Zytnicki M."/>
            <person name="Albani M.C."/>
            <person name="Kiefer C."/>
            <person name="Bergonzi S."/>
            <person name="Castaings L."/>
            <person name="Mateos J.L."/>
            <person name="Berns M.C."/>
            <person name="Bujdoso N."/>
            <person name="Piofczyk T."/>
            <person name="de Lorenzo L."/>
            <person name="Barrero-Sicilia C."/>
            <person name="Mateos I."/>
            <person name="Piednoel M."/>
            <person name="Hagmann J."/>
            <person name="Chen-Min-Tao R."/>
            <person name="Iglesias-Fernandez R."/>
            <person name="Schuster S.C."/>
            <person name="Alonso-Blanco C."/>
            <person name="Roudier F."/>
            <person name="Carbonero P."/>
            <person name="Paz-Ares J."/>
            <person name="Davis S.J."/>
            <person name="Pecinka A."/>
            <person name="Quesneville H."/>
            <person name="Colot V."/>
            <person name="Lysak M.A."/>
            <person name="Weigel D."/>
            <person name="Coupland G."/>
            <person name="Schneeberger K."/>
        </authorList>
    </citation>
    <scope>NUCLEOTIDE SEQUENCE [LARGE SCALE GENOMIC DNA]</scope>
    <source>
        <strain evidence="2">cv. Pajares</strain>
    </source>
</reference>
<organism evidence="1 2">
    <name type="scientific">Arabis alpina</name>
    <name type="common">Alpine rock-cress</name>
    <dbReference type="NCBI Taxonomy" id="50452"/>
    <lineage>
        <taxon>Eukaryota</taxon>
        <taxon>Viridiplantae</taxon>
        <taxon>Streptophyta</taxon>
        <taxon>Embryophyta</taxon>
        <taxon>Tracheophyta</taxon>
        <taxon>Spermatophyta</taxon>
        <taxon>Magnoliopsida</taxon>
        <taxon>eudicotyledons</taxon>
        <taxon>Gunneridae</taxon>
        <taxon>Pentapetalae</taxon>
        <taxon>rosids</taxon>
        <taxon>malvids</taxon>
        <taxon>Brassicales</taxon>
        <taxon>Brassicaceae</taxon>
        <taxon>Arabideae</taxon>
        <taxon>Arabis</taxon>
    </lineage>
</organism>
<dbReference type="Proteomes" id="UP000029120">
    <property type="component" value="Unassembled WGS sequence"/>
</dbReference>
<name>A0A087FYH4_ARAAL</name>
<evidence type="ECO:0008006" key="3">
    <source>
        <dbReference type="Google" id="ProtNLM"/>
    </source>
</evidence>
<dbReference type="Gramene" id="KFK22676">
    <property type="protein sequence ID" value="KFK22676"/>
    <property type="gene ID" value="AALP_AAs71218U000100"/>
</dbReference>
<keyword evidence="2" id="KW-1185">Reference proteome</keyword>
<dbReference type="AlphaFoldDB" id="A0A087FYH4"/>
<feature type="non-terminal residue" evidence="1">
    <location>
        <position position="238"/>
    </location>
</feature>
<evidence type="ECO:0000313" key="2">
    <source>
        <dbReference type="Proteomes" id="UP000029120"/>
    </source>
</evidence>
<accession>A0A087FYH4</accession>
<dbReference type="EMBL" id="KL986484">
    <property type="protein sequence ID" value="KFK22676.1"/>
    <property type="molecule type" value="Genomic_DNA"/>
</dbReference>
<dbReference type="PANTHER" id="PTHR47481:SF10">
    <property type="entry name" value="COPIA-LIKE POLYPROTEIN_RETROTRANSPOSON"/>
    <property type="match status" value="1"/>
</dbReference>
<dbReference type="OrthoDB" id="1675099at2759"/>
<gene>
    <name evidence="1" type="ORF">AALP_AAs71218U000100</name>
</gene>
<evidence type="ECO:0000313" key="1">
    <source>
        <dbReference type="EMBL" id="KFK22676.1"/>
    </source>
</evidence>
<dbReference type="eggNOG" id="KOG0017">
    <property type="taxonomic scope" value="Eukaryota"/>
</dbReference>
<protein>
    <recommendedName>
        <fullName evidence="3">Retrotransposon gag domain-containing protein</fullName>
    </recommendedName>
</protein>
<proteinExistence type="predicted"/>
<dbReference type="Pfam" id="PF14223">
    <property type="entry name" value="Retrotran_gag_2"/>
    <property type="match status" value="1"/>
</dbReference>
<dbReference type="OMA" id="GHEYETV"/>
<sequence>MTTTPEKSEKPFGISQIKAYIPIVLDMNKFNYDVWRELFETHCTTFNVLEHIEGSGNPTPAIAKTWAERDGLVKMWIYGTLSESLLDTVLKAKCTARELWLSIENLFRDNKESRALQLEHELRTTTIGDKSVHDYCQKLKTLSDLLANVDSPITDRVLVMHLLNGLSDKFDSILNVIKHKEPFPSFSTARSMLIMEEDRLSKQIKHQPNNVNNSSAPHVLYTVADQQQSESTHKPPYH</sequence>